<dbReference type="PROSITE" id="PS01124">
    <property type="entry name" value="HTH_ARAC_FAMILY_2"/>
    <property type="match status" value="1"/>
</dbReference>
<evidence type="ECO:0000256" key="1">
    <source>
        <dbReference type="ARBA" id="ARBA00023015"/>
    </source>
</evidence>
<evidence type="ECO:0000313" key="6">
    <source>
        <dbReference type="Proteomes" id="UP001597525"/>
    </source>
</evidence>
<comment type="caution">
    <text evidence="5">The sequence shown here is derived from an EMBL/GenBank/DDBJ whole genome shotgun (WGS) entry which is preliminary data.</text>
</comment>
<dbReference type="SMART" id="SM00342">
    <property type="entry name" value="HTH_ARAC"/>
    <property type="match status" value="1"/>
</dbReference>
<dbReference type="PRINTS" id="PR00032">
    <property type="entry name" value="HTHARAC"/>
</dbReference>
<dbReference type="InterPro" id="IPR018062">
    <property type="entry name" value="HTH_AraC-typ_CS"/>
</dbReference>
<dbReference type="Proteomes" id="UP001597525">
    <property type="component" value="Unassembled WGS sequence"/>
</dbReference>
<dbReference type="EMBL" id="JBHUPB010000005">
    <property type="protein sequence ID" value="MFD2967274.1"/>
    <property type="molecule type" value="Genomic_DNA"/>
</dbReference>
<dbReference type="InterPro" id="IPR009057">
    <property type="entry name" value="Homeodomain-like_sf"/>
</dbReference>
<keyword evidence="1" id="KW-0805">Transcription regulation</keyword>
<dbReference type="InterPro" id="IPR018060">
    <property type="entry name" value="HTH_AraC"/>
</dbReference>
<dbReference type="PROSITE" id="PS00041">
    <property type="entry name" value="HTH_ARAC_FAMILY_1"/>
    <property type="match status" value="1"/>
</dbReference>
<keyword evidence="2" id="KW-0238">DNA-binding</keyword>
<keyword evidence="6" id="KW-1185">Reference proteome</keyword>
<proteinExistence type="predicted"/>
<evidence type="ECO:0000256" key="3">
    <source>
        <dbReference type="ARBA" id="ARBA00023163"/>
    </source>
</evidence>
<gene>
    <name evidence="5" type="ORF">ACFS7Y_07740</name>
</gene>
<evidence type="ECO:0000259" key="4">
    <source>
        <dbReference type="PROSITE" id="PS01124"/>
    </source>
</evidence>
<accession>A0ABW6BGP5</accession>
<dbReference type="PANTHER" id="PTHR47893">
    <property type="entry name" value="REGULATORY PROTEIN PCHR"/>
    <property type="match status" value="1"/>
</dbReference>
<evidence type="ECO:0000313" key="5">
    <source>
        <dbReference type="EMBL" id="MFD2967274.1"/>
    </source>
</evidence>
<dbReference type="RefSeq" id="WP_320185037.1">
    <property type="nucleotide sequence ID" value="NZ_CP138332.1"/>
</dbReference>
<dbReference type="Pfam" id="PF12833">
    <property type="entry name" value="HTH_18"/>
    <property type="match status" value="1"/>
</dbReference>
<feature type="domain" description="HTH araC/xylS-type" evidence="4">
    <location>
        <begin position="228"/>
        <end position="326"/>
    </location>
</feature>
<dbReference type="SUPFAM" id="SSF46689">
    <property type="entry name" value="Homeodomain-like"/>
    <property type="match status" value="2"/>
</dbReference>
<evidence type="ECO:0000256" key="2">
    <source>
        <dbReference type="ARBA" id="ARBA00023125"/>
    </source>
</evidence>
<dbReference type="InterPro" id="IPR053142">
    <property type="entry name" value="PchR_regulatory_protein"/>
</dbReference>
<reference evidence="6" key="1">
    <citation type="journal article" date="2019" name="Int. J. Syst. Evol. Microbiol.">
        <title>The Global Catalogue of Microorganisms (GCM) 10K type strain sequencing project: providing services to taxonomists for standard genome sequencing and annotation.</title>
        <authorList>
            <consortium name="The Broad Institute Genomics Platform"/>
            <consortium name="The Broad Institute Genome Sequencing Center for Infectious Disease"/>
            <person name="Wu L."/>
            <person name="Ma J."/>
        </authorList>
    </citation>
    <scope>NUCLEOTIDE SEQUENCE [LARGE SCALE GENOMIC DNA]</scope>
    <source>
        <strain evidence="6">KCTC 22814</strain>
    </source>
</reference>
<dbReference type="Gene3D" id="1.10.10.60">
    <property type="entry name" value="Homeodomain-like"/>
    <property type="match status" value="2"/>
</dbReference>
<name>A0ABW6BGP5_9SPHI</name>
<dbReference type="InterPro" id="IPR020449">
    <property type="entry name" value="Tscrpt_reg_AraC-type_HTH"/>
</dbReference>
<protein>
    <submittedName>
        <fullName evidence="5">Helix-turn-helix domain-containing protein</fullName>
    </submittedName>
</protein>
<organism evidence="5 6">
    <name type="scientific">Sphingobacterium bambusae</name>
    <dbReference type="NCBI Taxonomy" id="662858"/>
    <lineage>
        <taxon>Bacteria</taxon>
        <taxon>Pseudomonadati</taxon>
        <taxon>Bacteroidota</taxon>
        <taxon>Sphingobacteriia</taxon>
        <taxon>Sphingobacteriales</taxon>
        <taxon>Sphingobacteriaceae</taxon>
        <taxon>Sphingobacterium</taxon>
    </lineage>
</organism>
<keyword evidence="3" id="KW-0804">Transcription</keyword>
<sequence>MIETIRNTDFEDFTIPHPTKVGKDEPSYWSDSLFSTPNGPIHFAEQQLREELSIVQGRYELSKHTSIDGAGDGALLEIQFNLSQHDIHYQDNDGRELTSAAQSCNIVYLSVTDNAAKIHFKKDITYDTFDIHLPIGLLDVYAGESKLMDSFIQSIHLDRSSMLSAQRMSIDPKLFNCIVDIKACKLDGLSRKIYLESKVYELIALLTGNAEKSEPVCKLGKEDQERIHHAAILLREHIDSPVTIIELSRLVGINQTKLKYGFRELFGTTVFGYIQEIKMHQAKQELLDTDLSIQEIGYRLGYQNMSNFSIAFKKFYGYSPMKLRGHKI</sequence>
<dbReference type="PANTHER" id="PTHR47893:SF1">
    <property type="entry name" value="REGULATORY PROTEIN PCHR"/>
    <property type="match status" value="1"/>
</dbReference>